<dbReference type="Pfam" id="PF22951">
    <property type="entry name" value="3HBD"/>
    <property type="match status" value="1"/>
</dbReference>
<keyword evidence="4" id="KW-0832">Ubl conjugation</keyword>
<dbReference type="PROSITE" id="PS51037">
    <property type="entry name" value="YEATS"/>
    <property type="match status" value="1"/>
</dbReference>
<comment type="subcellular location">
    <subcellularLocation>
        <location evidence="1 10">Nucleus</location>
    </subcellularLocation>
</comment>
<dbReference type="PANTHER" id="PTHR23195">
    <property type="entry name" value="YEATS DOMAIN"/>
    <property type="match status" value="1"/>
</dbReference>
<feature type="compositionally biased region" description="Polar residues" evidence="11">
    <location>
        <begin position="119"/>
        <end position="144"/>
    </location>
</feature>
<dbReference type="GO" id="GO:0006355">
    <property type="term" value="P:regulation of DNA-templated transcription"/>
    <property type="evidence" value="ECO:0007669"/>
    <property type="project" value="InterPro"/>
</dbReference>
<dbReference type="InterPro" id="IPR055127">
    <property type="entry name" value="YEATS2_3HBD"/>
</dbReference>
<evidence type="ECO:0000256" key="4">
    <source>
        <dbReference type="ARBA" id="ARBA00022843"/>
    </source>
</evidence>
<dbReference type="InterPro" id="IPR038704">
    <property type="entry name" value="YEAST_sf"/>
</dbReference>
<evidence type="ECO:0000256" key="8">
    <source>
        <dbReference type="ARBA" id="ARBA00065122"/>
    </source>
</evidence>
<keyword evidence="3" id="KW-0597">Phosphoprotein</keyword>
<dbReference type="InterPro" id="IPR005033">
    <property type="entry name" value="YEATS"/>
</dbReference>
<feature type="region of interest" description="Disordered" evidence="11">
    <location>
        <begin position="881"/>
        <end position="913"/>
    </location>
</feature>
<evidence type="ECO:0000313" key="14">
    <source>
        <dbReference type="Proteomes" id="UP000694419"/>
    </source>
</evidence>
<dbReference type="GO" id="GO:0070461">
    <property type="term" value="C:SAGA-type complex"/>
    <property type="evidence" value="ECO:0007669"/>
    <property type="project" value="UniProtKB-ARBA"/>
</dbReference>
<comment type="function">
    <text evidence="7">Chromatin reader component of the ATAC complex, a complex with histone acetyltransferase activity on histones H3 and H4. YEATS2 specifically recognizes and binds histone H3 crotonylated at 'Lys-27' (H3K27cr). Crotonylation marks active promoters and enhancers and confers resistance to transcriptional repressors.</text>
</comment>
<protein>
    <recommendedName>
        <fullName evidence="9">YEATS domain-containing protein 2</fullName>
    </recommendedName>
</protein>
<reference evidence="13" key="1">
    <citation type="submission" date="2025-08" db="UniProtKB">
        <authorList>
            <consortium name="Ensembl"/>
        </authorList>
    </citation>
    <scope>IDENTIFICATION</scope>
</reference>
<dbReference type="InterPro" id="IPR055129">
    <property type="entry name" value="YEATS_dom"/>
</dbReference>
<dbReference type="FunFam" id="2.60.40.1970:FF:000001">
    <property type="entry name" value="YEATS domain containing 2"/>
    <property type="match status" value="1"/>
</dbReference>
<organism evidence="13 14">
    <name type="scientific">Calidris pygmaea</name>
    <name type="common">Spoon-billed sandpiper</name>
    <dbReference type="NCBI Taxonomy" id="425635"/>
    <lineage>
        <taxon>Eukaryota</taxon>
        <taxon>Metazoa</taxon>
        <taxon>Chordata</taxon>
        <taxon>Craniata</taxon>
        <taxon>Vertebrata</taxon>
        <taxon>Euteleostomi</taxon>
        <taxon>Archelosauria</taxon>
        <taxon>Archosauria</taxon>
        <taxon>Dinosauria</taxon>
        <taxon>Saurischia</taxon>
        <taxon>Theropoda</taxon>
        <taxon>Coelurosauria</taxon>
        <taxon>Aves</taxon>
        <taxon>Neognathae</taxon>
        <taxon>Neoaves</taxon>
        <taxon>Charadriiformes</taxon>
        <taxon>Scolopacidae</taxon>
        <taxon>Calidris</taxon>
    </lineage>
</organism>
<evidence type="ECO:0000256" key="9">
    <source>
        <dbReference type="ARBA" id="ARBA00068329"/>
    </source>
</evidence>
<evidence type="ECO:0000256" key="11">
    <source>
        <dbReference type="SAM" id="MobiDB-lite"/>
    </source>
</evidence>
<feature type="region of interest" description="Disordered" evidence="11">
    <location>
        <begin position="475"/>
        <end position="494"/>
    </location>
</feature>
<keyword evidence="6 10" id="KW-0539">Nucleus</keyword>
<dbReference type="Proteomes" id="UP000694419">
    <property type="component" value="Unplaced"/>
</dbReference>
<keyword evidence="2" id="KW-1017">Isopeptide bond</keyword>
<name>A0A8C3JLV6_9CHAR</name>
<feature type="region of interest" description="Disordered" evidence="11">
    <location>
        <begin position="368"/>
        <end position="390"/>
    </location>
</feature>
<evidence type="ECO:0000259" key="12">
    <source>
        <dbReference type="PROSITE" id="PS51037"/>
    </source>
</evidence>
<feature type="compositionally biased region" description="Low complexity" evidence="11">
    <location>
        <begin position="902"/>
        <end position="913"/>
    </location>
</feature>
<dbReference type="GO" id="GO:0051726">
    <property type="term" value="P:regulation of cell cycle"/>
    <property type="evidence" value="ECO:0007669"/>
    <property type="project" value="UniProtKB-ARBA"/>
</dbReference>
<feature type="compositionally biased region" description="Polar residues" evidence="11">
    <location>
        <begin position="165"/>
        <end position="199"/>
    </location>
</feature>
<evidence type="ECO:0000256" key="7">
    <source>
        <dbReference type="ARBA" id="ARBA00060245"/>
    </source>
</evidence>
<dbReference type="Pfam" id="PF03366">
    <property type="entry name" value="YEATS"/>
    <property type="match status" value="1"/>
</dbReference>
<feature type="region of interest" description="Disordered" evidence="11">
    <location>
        <begin position="115"/>
        <end position="144"/>
    </location>
</feature>
<dbReference type="CDD" id="cd16907">
    <property type="entry name" value="YEATS_YEATS2_like"/>
    <property type="match status" value="1"/>
</dbReference>
<dbReference type="GO" id="GO:0005634">
    <property type="term" value="C:nucleus"/>
    <property type="evidence" value="ECO:0007669"/>
    <property type="project" value="UniProtKB-SubCell"/>
</dbReference>
<sequence>MSGIKRVIAEKDPDYEEITITHPNKRHKAAEQSARDVAVQKIETIIKEQFAVEMKSKEHEIEVIDQRLIEARRMMDKLRACIVANYYASAGLLKAGEGTRSCDATILNHPSIKKFLESPSRSSSPANQGSDTPSANHSETDSLSQHNDFLLEKDNGNLDADERLTNSLDQRQSRNTGRDSSGVSSSQKPGQRNAGLSNDETSRLYVKKTIVVGNVSKYIPPDKREENDQSTHKWMVYVRGSRREPSINHFVKKVWFFLHPSYKPNDLVEVREPPFHLTRRGWGEFPVRVQIHFKDSQNKRIDIIHNLKLDRTYTGLQTLGAETVVDVELHRHSLGEEYLFSQSSESDLSDVPTSLPLPLSIPAPVKASSPIKQLRESSPDASVDKGFPGNAETERHATFYSLPSSIERTPTKLATQKVTFGSHGNSAFQPIAASCKIVPQGQSPSPAESPGKSFQPITMSCKIVSGSPTSKLTSACQASHGTGSPVSKTHGSSFVTSTVKQEDSLFATMPPLCPIGSHSKVQSPKSVTGGLGAFTKVIIKQEPGELPQQPQLPTTGTTTQTSVQQYVTVKGSHMLALSPQKPVVSTGEGTVQSKVVGVPVGSALQSTVKQAVAISGGQILVAKSSSSVAKAVGPKQVVTQGVAKAIVSGGGGTIVAQPVQTITKAQVSSTGAQKSTSQGSVMATLQLPATNLANLANLPPGTKLYLTTNSKNPSGKGKLLLIPQGAILRATNNASLQSGSSTNSGGGGTQSTSSNLSQHLTYTSYILKQTPQGTFLVGQPSPQSSGKQLTPASVVQGNVGVGTSSTQGQALKVITGQKTALFTQAAPSGQTSLVKISDGSIKSVPASSQLSKPGTTVLRVSGGVITTAAAPAVALPTNGVSQQIDNAGSSSSSSGTPTAKTSGQQHQICISQSQSTPSVVNKTATSTVVSVASLMTTPTPVTGKAAVSGLLKIHSNQSSPQQAVLTVPSQLKQLGVNTASGGVQTILMPMNKVIQSLSTSKVSAVTAVTTASTAVPTPSTASITKVKMEPDSTGQNCSSVGTQEGQAAVKTEESSELGNYVINIEYLENIQQLLTAIVKKVPLIAEKSEDASSSCAASVEQYYSWNIGKRRAAEWQRAMTVRKILQEIIEKHPKFHNITPLKTKHVVHWCRCHGYTPPDPETLRNDEDSIEDVLTQIDSEPECPSSYSSGEELCRKLEELQQFLKREPEHEEEVDILNFSEPLKINIKKEQEEKQEEVKFYLASLPASEFVRDAAEKIGISFQPAEVQKNVYASVIEDMILKATEQLMSDILRQALAVAYQTAPHNRTPREITVMNIHKAICNIPFLDFLTNKHMKILNEEQ</sequence>
<evidence type="ECO:0000256" key="3">
    <source>
        <dbReference type="ARBA" id="ARBA00022553"/>
    </source>
</evidence>
<evidence type="ECO:0000256" key="2">
    <source>
        <dbReference type="ARBA" id="ARBA00022499"/>
    </source>
</evidence>
<dbReference type="Ensembl" id="ENSCPGT00000010670.1">
    <property type="protein sequence ID" value="ENSCPGP00000009721.1"/>
    <property type="gene ID" value="ENSCPGG00000006872.1"/>
</dbReference>
<proteinExistence type="predicted"/>
<feature type="region of interest" description="Disordered" evidence="11">
    <location>
        <begin position="165"/>
        <end position="200"/>
    </location>
</feature>
<reference evidence="13" key="2">
    <citation type="submission" date="2025-09" db="UniProtKB">
        <authorList>
            <consortium name="Ensembl"/>
        </authorList>
    </citation>
    <scope>IDENTIFICATION</scope>
</reference>
<evidence type="ECO:0000256" key="5">
    <source>
        <dbReference type="ARBA" id="ARBA00023054"/>
    </source>
</evidence>
<keyword evidence="14" id="KW-1185">Reference proteome</keyword>
<feature type="domain" description="YEATS" evidence="12">
    <location>
        <begin position="200"/>
        <end position="345"/>
    </location>
</feature>
<accession>A0A8C3JLV6</accession>
<dbReference type="Gene3D" id="2.60.40.1970">
    <property type="entry name" value="YEATS domain"/>
    <property type="match status" value="1"/>
</dbReference>
<evidence type="ECO:0000256" key="1">
    <source>
        <dbReference type="ARBA" id="ARBA00004123"/>
    </source>
</evidence>
<keyword evidence="5" id="KW-0175">Coiled coil</keyword>
<evidence type="ECO:0000313" key="13">
    <source>
        <dbReference type="Ensembl" id="ENSCPGP00000009721.1"/>
    </source>
</evidence>
<comment type="subunit">
    <text evidence="8">Component of the ADA2A-containing complex (ATAC), composed of KAT14, KAT2A, TADA2L, TADA3L, ZZ3, MBIP, WDR5, YEATS2, SGF29 and DR1.</text>
</comment>
<evidence type="ECO:0000256" key="10">
    <source>
        <dbReference type="PROSITE-ProRule" id="PRU00376"/>
    </source>
</evidence>
<evidence type="ECO:0000256" key="6">
    <source>
        <dbReference type="ARBA" id="ARBA00023242"/>
    </source>
</evidence>